<dbReference type="AlphaFoldDB" id="A0A9N9R651"/>
<dbReference type="EMBL" id="OU893352">
    <property type="protein sequence ID" value="CAG9790399.1"/>
    <property type="molecule type" value="Genomic_DNA"/>
</dbReference>
<keyword evidence="2" id="KW-1185">Reference proteome</keyword>
<gene>
    <name evidence="1" type="ORF">DIATSA_LOCUS8067</name>
</gene>
<dbReference type="OrthoDB" id="8069600at2759"/>
<reference evidence="1" key="1">
    <citation type="submission" date="2021-12" db="EMBL/GenBank/DDBJ databases">
        <authorList>
            <person name="King R."/>
        </authorList>
    </citation>
    <scope>NUCLEOTIDE SEQUENCE</scope>
</reference>
<name>A0A9N9R651_9NEOP</name>
<reference evidence="1" key="2">
    <citation type="submission" date="2022-10" db="EMBL/GenBank/DDBJ databases">
        <authorList>
            <consortium name="ENA_rothamsted_submissions"/>
            <consortium name="culmorum"/>
            <person name="King R."/>
        </authorList>
    </citation>
    <scope>NUCLEOTIDE SEQUENCE</scope>
</reference>
<dbReference type="Proteomes" id="UP001153714">
    <property type="component" value="Chromosome 21"/>
</dbReference>
<proteinExistence type="predicted"/>
<sequence length="109" mass="12654">MAKHVLSVYYQNCRGLRTKLHTLYMNVLSHNYDIIILTETWLIENISESEMFDTRYRVFRSDRDRIASGRHDGGGVLIAVRRELAATPRVFPLPLILAPPPFAHHHCRP</sequence>
<dbReference type="Gene3D" id="3.60.10.10">
    <property type="entry name" value="Endonuclease/exonuclease/phosphatase"/>
    <property type="match status" value="1"/>
</dbReference>
<dbReference type="SUPFAM" id="SSF56219">
    <property type="entry name" value="DNase I-like"/>
    <property type="match status" value="1"/>
</dbReference>
<evidence type="ECO:0000313" key="1">
    <source>
        <dbReference type="EMBL" id="CAG9790399.1"/>
    </source>
</evidence>
<evidence type="ECO:0000313" key="2">
    <source>
        <dbReference type="Proteomes" id="UP001153714"/>
    </source>
</evidence>
<protein>
    <submittedName>
        <fullName evidence="1">Uncharacterized protein</fullName>
    </submittedName>
</protein>
<dbReference type="InterPro" id="IPR036691">
    <property type="entry name" value="Endo/exonu/phosph_ase_sf"/>
</dbReference>
<accession>A0A9N9R651</accession>
<organism evidence="1 2">
    <name type="scientific">Diatraea saccharalis</name>
    <name type="common">sugarcane borer</name>
    <dbReference type="NCBI Taxonomy" id="40085"/>
    <lineage>
        <taxon>Eukaryota</taxon>
        <taxon>Metazoa</taxon>
        <taxon>Ecdysozoa</taxon>
        <taxon>Arthropoda</taxon>
        <taxon>Hexapoda</taxon>
        <taxon>Insecta</taxon>
        <taxon>Pterygota</taxon>
        <taxon>Neoptera</taxon>
        <taxon>Endopterygota</taxon>
        <taxon>Lepidoptera</taxon>
        <taxon>Glossata</taxon>
        <taxon>Ditrysia</taxon>
        <taxon>Pyraloidea</taxon>
        <taxon>Crambidae</taxon>
        <taxon>Crambinae</taxon>
        <taxon>Diatraea</taxon>
    </lineage>
</organism>